<dbReference type="InterPro" id="IPR011040">
    <property type="entry name" value="Sialidase"/>
</dbReference>
<dbReference type="Pfam" id="PF03781">
    <property type="entry name" value="FGE-sulfatase"/>
    <property type="match status" value="1"/>
</dbReference>
<dbReference type="InterPro" id="IPR042095">
    <property type="entry name" value="SUMF_sf"/>
</dbReference>
<dbReference type="InterPro" id="IPR036278">
    <property type="entry name" value="Sialidase_sf"/>
</dbReference>
<dbReference type="PANTHER" id="PTHR23150">
    <property type="entry name" value="SULFATASE MODIFYING FACTOR 1, 2"/>
    <property type="match status" value="1"/>
</dbReference>
<accession>A0A1B1S779</accession>
<dbReference type="Proteomes" id="UP000186351">
    <property type="component" value="Chromosome"/>
</dbReference>
<dbReference type="CDD" id="cd15482">
    <property type="entry name" value="Sialidase_non-viral"/>
    <property type="match status" value="1"/>
</dbReference>
<dbReference type="Gene3D" id="3.90.1580.10">
    <property type="entry name" value="paralog of FGE (formylglycine-generating enzyme)"/>
    <property type="match status" value="1"/>
</dbReference>
<proteinExistence type="predicted"/>
<dbReference type="GeneID" id="65535652"/>
<dbReference type="STRING" id="1796646.A4V02_02210"/>
<dbReference type="RefSeq" id="WP_068960038.1">
    <property type="nucleotide sequence ID" value="NZ_CP015402.2"/>
</dbReference>
<feature type="chain" id="PRO_5008529304" evidence="1">
    <location>
        <begin position="19"/>
        <end position="663"/>
    </location>
</feature>
<sequence>MKSTAMAVAMAMTVCAVATGSEPIKMVDIPAGYFYMGSRALGENFDEGPVHKVTLTRPMRMSATEITNAQYEEFFPEHRALRGKNGVSADDNDAVVNVSYHDALEFCKKLGQREGRIYRLPTEAEWEYACRGGTYTLYNTGDWFPDSCHKSQRVARDFDPVSLRVGQFAPNAFGLYDMHGNVEEWCMDYYGPYTADEATDPCGPAQGEYRVTRGGSHHTPVKYLRSANRSAMLPDDRHSQTGFRIVESDAELQHSGEEWSVPAVRRDISAGEFMWDTPSDTPFYLPPIPFVVAPQCGNGVPFYRHNHQPAVTWCDNGDLLAIWFSANEENGREVTVLSSRLKAGCGEWEEAREFFRVSDRNLTGSSLLNDGNGTLLHINGMEASGDWQNLAMIARRSHDNGATWSAPEIIAPEHTRRHQVIAGPSITAEGWIIQACDAGPGGNDGTALHISRDGGHTWEDPWDGAPLPDFSDGGVGSTIAGIHAGVVQLADGSLMALGRGNSIAGSDGKLHMPMSISRDMGRTWTYSASPLPPIDGGQRLVLRRLNEGPLLLVSFTGHPQRTPETDRGMEFTAPDGTKAKGYGMYAAVSFDDGRTWPVRRLVTDSVPRFLDGGAWTGFFESDSTHAEPRGYLCATQTPDGIIHLLSSRLHYRFNLAWLLEAMQ</sequence>
<dbReference type="KEGG" id="pary:A4V02_02210"/>
<keyword evidence="4" id="KW-0378">Hydrolase</keyword>
<keyword evidence="1" id="KW-0732">Signal</keyword>
<feature type="signal peptide" evidence="1">
    <location>
        <begin position="1"/>
        <end position="18"/>
    </location>
</feature>
<dbReference type="GO" id="GO:0016787">
    <property type="term" value="F:hydrolase activity"/>
    <property type="evidence" value="ECO:0007669"/>
    <property type="project" value="UniProtKB-KW"/>
</dbReference>
<dbReference type="Pfam" id="PF13088">
    <property type="entry name" value="BNR_2"/>
    <property type="match status" value="1"/>
</dbReference>
<evidence type="ECO:0000259" key="3">
    <source>
        <dbReference type="Pfam" id="PF13088"/>
    </source>
</evidence>
<protein>
    <submittedName>
        <fullName evidence="4">Glycoside hydrolase</fullName>
    </submittedName>
</protein>
<evidence type="ECO:0000259" key="2">
    <source>
        <dbReference type="Pfam" id="PF03781"/>
    </source>
</evidence>
<organism evidence="4 5">
    <name type="scientific">Muribaculum intestinale</name>
    <dbReference type="NCBI Taxonomy" id="1796646"/>
    <lineage>
        <taxon>Bacteria</taxon>
        <taxon>Pseudomonadati</taxon>
        <taxon>Bacteroidota</taxon>
        <taxon>Bacteroidia</taxon>
        <taxon>Bacteroidales</taxon>
        <taxon>Muribaculaceae</taxon>
        <taxon>Muribaculum</taxon>
    </lineage>
</organism>
<dbReference type="SUPFAM" id="SSF56436">
    <property type="entry name" value="C-type lectin-like"/>
    <property type="match status" value="1"/>
</dbReference>
<dbReference type="Gene3D" id="2.120.10.10">
    <property type="match status" value="1"/>
</dbReference>
<dbReference type="InterPro" id="IPR016187">
    <property type="entry name" value="CTDL_fold"/>
</dbReference>
<accession>A0A1Z2XEI9</accession>
<feature type="domain" description="Sulfatase-modifying factor enzyme-like" evidence="2">
    <location>
        <begin position="25"/>
        <end position="246"/>
    </location>
</feature>
<reference evidence="5" key="1">
    <citation type="submission" date="2016-04" db="EMBL/GenBank/DDBJ databases">
        <title>Complete Genome Sequences of Twelve Strains of a Stable Defined Moderately Diverse Mouse Microbiota 2 (sDMDMm2).</title>
        <authorList>
            <person name="Uchimura Y."/>
            <person name="Wyss M."/>
            <person name="Brugiroux S."/>
            <person name="Limenitakis J.P."/>
            <person name="Stecher B."/>
            <person name="McCoy K.D."/>
            <person name="Macpherson A.J."/>
        </authorList>
    </citation>
    <scope>NUCLEOTIDE SEQUENCE [LARGE SCALE GENOMIC DNA]</scope>
    <source>
        <strain evidence="5">YL27</strain>
    </source>
</reference>
<evidence type="ECO:0000313" key="4">
    <source>
        <dbReference type="EMBL" id="ANU62655.1"/>
    </source>
</evidence>
<evidence type="ECO:0000256" key="1">
    <source>
        <dbReference type="SAM" id="SignalP"/>
    </source>
</evidence>
<dbReference type="InterPro" id="IPR051043">
    <property type="entry name" value="Sulfatase_Mod_Factor_Kinase"/>
</dbReference>
<dbReference type="SUPFAM" id="SSF50939">
    <property type="entry name" value="Sialidases"/>
    <property type="match status" value="1"/>
</dbReference>
<keyword evidence="5" id="KW-1185">Reference proteome</keyword>
<name>A0A1B1S779_9BACT</name>
<gene>
    <name evidence="4" type="ORF">A4V02_02210</name>
</gene>
<dbReference type="EMBL" id="CP015402">
    <property type="protein sequence ID" value="ANU62655.1"/>
    <property type="molecule type" value="Genomic_DNA"/>
</dbReference>
<dbReference type="InterPro" id="IPR005532">
    <property type="entry name" value="SUMF_dom"/>
</dbReference>
<evidence type="ECO:0000313" key="5">
    <source>
        <dbReference type="Proteomes" id="UP000186351"/>
    </source>
</evidence>
<dbReference type="GO" id="GO:0120147">
    <property type="term" value="F:formylglycine-generating oxidase activity"/>
    <property type="evidence" value="ECO:0007669"/>
    <property type="project" value="TreeGrafter"/>
</dbReference>
<dbReference type="AlphaFoldDB" id="A0A1B1S779"/>
<feature type="domain" description="Sialidase" evidence="3">
    <location>
        <begin position="317"/>
        <end position="605"/>
    </location>
</feature>
<dbReference type="PANTHER" id="PTHR23150:SF19">
    <property type="entry name" value="FORMYLGLYCINE-GENERATING ENZYME"/>
    <property type="match status" value="1"/>
</dbReference>